<proteinExistence type="predicted"/>
<dbReference type="AlphaFoldDB" id="A0A7H8N732"/>
<keyword evidence="5" id="KW-1185">Reference proteome</keyword>
<organism evidence="4 5">
    <name type="scientific">Streptomyces buecherae</name>
    <dbReference type="NCBI Taxonomy" id="2763006"/>
    <lineage>
        <taxon>Bacteria</taxon>
        <taxon>Bacillati</taxon>
        <taxon>Actinomycetota</taxon>
        <taxon>Actinomycetes</taxon>
        <taxon>Kitasatosporales</taxon>
        <taxon>Streptomycetaceae</taxon>
        <taxon>Streptomyces</taxon>
    </lineage>
</organism>
<feature type="transmembrane region" description="Helical" evidence="2">
    <location>
        <begin position="60"/>
        <end position="82"/>
    </location>
</feature>
<sequence>MFPCGNCRATAVGADGRCTACGSYQQQQQQPLPSAPPIGYPAPGPQGMGMPAPVDLRRGLSTALTVLFGVLIASEIAVLVAVSDQWSILGDFQDGKFISYEKADDADDFATGMSVINFFVVVAVAIVWAVWFRRLRLNAEVFAPGQHRFTPGWAAGAWFTPVVNLWFPKQIANDIWRASSPQGPQAAKRGLLNGWWVTLIVGQVIGLVASVQYEVANTKMEDGDIETPKEAMDTIDSMHSALGASMFSSCVLIAAAILGLLLVRQITTMQAERATLPPQSGPAPYGPSGGLPYGAPAGQPYPNQPYGGAAPYGQQYGGQQYGGGPGTPPPAPGQQAPGQQQHPYGSGPAGY</sequence>
<evidence type="ECO:0000313" key="4">
    <source>
        <dbReference type="EMBL" id="QKW50354.1"/>
    </source>
</evidence>
<keyword evidence="2" id="KW-0812">Transmembrane</keyword>
<dbReference type="EMBL" id="CP054929">
    <property type="protein sequence ID" value="QKW50354.1"/>
    <property type="molecule type" value="Genomic_DNA"/>
</dbReference>
<dbReference type="Pfam" id="PF14219">
    <property type="entry name" value="DUF4328"/>
    <property type="match status" value="1"/>
</dbReference>
<feature type="transmembrane region" description="Helical" evidence="2">
    <location>
        <begin position="194"/>
        <end position="213"/>
    </location>
</feature>
<feature type="domain" description="DUF4328" evidence="3">
    <location>
        <begin position="97"/>
        <end position="267"/>
    </location>
</feature>
<evidence type="ECO:0000256" key="2">
    <source>
        <dbReference type="SAM" id="Phobius"/>
    </source>
</evidence>
<feature type="compositionally biased region" description="Gly residues" evidence="1">
    <location>
        <begin position="315"/>
        <end position="325"/>
    </location>
</feature>
<protein>
    <submittedName>
        <fullName evidence="4">DUF4328 domain-containing protein</fullName>
    </submittedName>
</protein>
<dbReference type="InterPro" id="IPR025565">
    <property type="entry name" value="DUF4328"/>
</dbReference>
<feature type="region of interest" description="Disordered" evidence="1">
    <location>
        <begin position="273"/>
        <end position="351"/>
    </location>
</feature>
<evidence type="ECO:0000313" key="5">
    <source>
        <dbReference type="Proteomes" id="UP000509303"/>
    </source>
</evidence>
<reference evidence="4 5" key="1">
    <citation type="submission" date="2020-06" db="EMBL/GenBank/DDBJ databases">
        <title>Genome mining for natural products.</title>
        <authorList>
            <person name="Zhang B."/>
            <person name="Shi J."/>
            <person name="Ge H."/>
        </authorList>
    </citation>
    <scope>NUCLEOTIDE SEQUENCE [LARGE SCALE GENOMIC DNA]</scope>
    <source>
        <strain evidence="4 5">NA00687</strain>
    </source>
</reference>
<feature type="compositionally biased region" description="Low complexity" evidence="1">
    <location>
        <begin position="304"/>
        <end position="314"/>
    </location>
</feature>
<keyword evidence="2" id="KW-1133">Transmembrane helix</keyword>
<accession>A0A7H8N732</accession>
<dbReference type="Proteomes" id="UP000509303">
    <property type="component" value="Chromosome"/>
</dbReference>
<feature type="transmembrane region" description="Helical" evidence="2">
    <location>
        <begin position="241"/>
        <end position="263"/>
    </location>
</feature>
<gene>
    <name evidence="4" type="ORF">HUT08_13310</name>
</gene>
<evidence type="ECO:0000256" key="1">
    <source>
        <dbReference type="SAM" id="MobiDB-lite"/>
    </source>
</evidence>
<name>A0A7H8N732_9ACTN</name>
<feature type="transmembrane region" description="Helical" evidence="2">
    <location>
        <begin position="109"/>
        <end position="132"/>
    </location>
</feature>
<feature type="compositionally biased region" description="Low complexity" evidence="1">
    <location>
        <begin position="333"/>
        <end position="345"/>
    </location>
</feature>
<keyword evidence="2" id="KW-0472">Membrane</keyword>
<evidence type="ECO:0000259" key="3">
    <source>
        <dbReference type="Pfam" id="PF14219"/>
    </source>
</evidence>